<feature type="transmembrane region" description="Helical" evidence="1">
    <location>
        <begin position="160"/>
        <end position="180"/>
    </location>
</feature>
<reference evidence="2 3" key="1">
    <citation type="submission" date="2018-08" db="EMBL/GenBank/DDBJ databases">
        <title>Meiothermus roseus NBRC 110900 genome sequencing project.</title>
        <authorList>
            <person name="Da Costa M.S."/>
            <person name="Albuquerque L."/>
            <person name="Raposo P."/>
            <person name="Froufe H.J.C."/>
            <person name="Barroso C.S."/>
            <person name="Egas C."/>
        </authorList>
    </citation>
    <scope>NUCLEOTIDE SEQUENCE [LARGE SCALE GENOMIC DNA]</scope>
    <source>
        <strain evidence="2 3">NBRC 110900</strain>
    </source>
</reference>
<evidence type="ECO:0000256" key="1">
    <source>
        <dbReference type="SAM" id="Phobius"/>
    </source>
</evidence>
<evidence type="ECO:0000313" key="2">
    <source>
        <dbReference type="EMBL" id="RIH88011.1"/>
    </source>
</evidence>
<sequence>MVRLVGKTASTRLELLSGAVSVVLAILGLAGVFATSFVQIAAAATGLALLAYGGEMMGRVMDLAGRLSEEEAKRLRDLGLNGGGEYASAQAAGISGVILGILAILGVGAGTLPAVVAIILGAALAYSAGSVSRFLALTLEVTNLSPIAKVVAQERISSAVGGYVLAGIASVALGILALVLTEQAVVLTLVAFLVLGFSLLGGSILSTAS</sequence>
<keyword evidence="3" id="KW-1185">Reference proteome</keyword>
<keyword evidence="1" id="KW-1133">Transmembrane helix</keyword>
<dbReference type="AlphaFoldDB" id="A0A399F0A9"/>
<feature type="transmembrane region" description="Helical" evidence="1">
    <location>
        <begin position="86"/>
        <end position="108"/>
    </location>
</feature>
<name>A0A399F0A9_9DEIN</name>
<keyword evidence="1" id="KW-0472">Membrane</keyword>
<dbReference type="RefSeq" id="WP_147371576.1">
    <property type="nucleotide sequence ID" value="NZ_QWLA01000014.1"/>
</dbReference>
<accession>A0A399F0A9</accession>
<keyword evidence="1" id="KW-0812">Transmembrane</keyword>
<feature type="transmembrane region" description="Helical" evidence="1">
    <location>
        <begin position="114"/>
        <end position="139"/>
    </location>
</feature>
<proteinExistence type="predicted"/>
<evidence type="ECO:0000313" key="3">
    <source>
        <dbReference type="Proteomes" id="UP000265341"/>
    </source>
</evidence>
<dbReference type="Proteomes" id="UP000265341">
    <property type="component" value="Unassembled WGS sequence"/>
</dbReference>
<dbReference type="EMBL" id="QWLA01000014">
    <property type="protein sequence ID" value="RIH88011.1"/>
    <property type="molecule type" value="Genomic_DNA"/>
</dbReference>
<protein>
    <submittedName>
        <fullName evidence="2">Uncharacterized protein</fullName>
    </submittedName>
</protein>
<comment type="caution">
    <text evidence="2">The sequence shown here is derived from an EMBL/GenBank/DDBJ whole genome shotgun (WGS) entry which is preliminary data.</text>
</comment>
<feature type="transmembrane region" description="Helical" evidence="1">
    <location>
        <begin position="20"/>
        <end position="52"/>
    </location>
</feature>
<organism evidence="2 3">
    <name type="scientific">Calidithermus roseus</name>
    <dbReference type="NCBI Taxonomy" id="1644118"/>
    <lineage>
        <taxon>Bacteria</taxon>
        <taxon>Thermotogati</taxon>
        <taxon>Deinococcota</taxon>
        <taxon>Deinococci</taxon>
        <taxon>Thermales</taxon>
        <taxon>Thermaceae</taxon>
        <taxon>Calidithermus</taxon>
    </lineage>
</organism>
<gene>
    <name evidence="2" type="ORF">Mrose_01078</name>
</gene>
<feature type="transmembrane region" description="Helical" evidence="1">
    <location>
        <begin position="186"/>
        <end position="205"/>
    </location>
</feature>